<evidence type="ECO:0000313" key="3">
    <source>
        <dbReference type="EMBL" id="ASP39026.1"/>
    </source>
</evidence>
<dbReference type="EMBL" id="CP022530">
    <property type="protein sequence ID" value="ASP39026.1"/>
    <property type="molecule type" value="Genomic_DNA"/>
</dbReference>
<organism evidence="3 4">
    <name type="scientific">Bacterioplanes sanyensis</name>
    <dbReference type="NCBI Taxonomy" id="1249553"/>
    <lineage>
        <taxon>Bacteria</taxon>
        <taxon>Pseudomonadati</taxon>
        <taxon>Pseudomonadota</taxon>
        <taxon>Gammaproteobacteria</taxon>
        <taxon>Oceanospirillales</taxon>
        <taxon>Oceanospirillaceae</taxon>
        <taxon>Bacterioplanes</taxon>
    </lineage>
</organism>
<dbReference type="AlphaFoldDB" id="A0A222FKB4"/>
<evidence type="ECO:0000313" key="4">
    <source>
        <dbReference type="Proteomes" id="UP000202440"/>
    </source>
</evidence>
<evidence type="ECO:0000256" key="1">
    <source>
        <dbReference type="ARBA" id="ARBA00008635"/>
    </source>
</evidence>
<dbReference type="Pfam" id="PF05163">
    <property type="entry name" value="DinB"/>
    <property type="match status" value="1"/>
</dbReference>
<protein>
    <submittedName>
        <fullName evidence="3">Uncharacterized protein</fullName>
    </submittedName>
</protein>
<keyword evidence="2" id="KW-0479">Metal-binding</keyword>
<dbReference type="InterPro" id="IPR034660">
    <property type="entry name" value="DinB/YfiT-like"/>
</dbReference>
<keyword evidence="4" id="KW-1185">Reference proteome</keyword>
<dbReference type="InterPro" id="IPR007837">
    <property type="entry name" value="DinB"/>
</dbReference>
<gene>
    <name evidence="3" type="ORF">CHH28_10205</name>
</gene>
<dbReference type="RefSeq" id="WP_094060210.1">
    <property type="nucleotide sequence ID" value="NZ_CP022530.1"/>
</dbReference>
<sequence>MPWSDHHRRCARHNQQHNVVLLDSCSMLADELLTTPVHDGAPSLLNCWNQLILTDALWLQRLTRTYPILEEIGTLTTAQGQAFNSSQPHNLLAPLFTYTDLTTARTARLQLDDLLLRWCDLLRQDDAKAVVVYNEGDNECSVGLNKVLHYLFDHHSFRRGQISLLLMQLGVDDVDIDAADLLSGVD</sequence>
<accession>A0A222FKB4</accession>
<dbReference type="SUPFAM" id="SSF109854">
    <property type="entry name" value="DinB/YfiT-like putative metalloenzymes"/>
    <property type="match status" value="1"/>
</dbReference>
<dbReference type="Proteomes" id="UP000202440">
    <property type="component" value="Chromosome"/>
</dbReference>
<evidence type="ECO:0000256" key="2">
    <source>
        <dbReference type="ARBA" id="ARBA00022723"/>
    </source>
</evidence>
<reference evidence="3 4" key="1">
    <citation type="submission" date="2017-07" db="EMBL/GenBank/DDBJ databases">
        <title>Annotated genome sequence of Bacterioplanes sanyensis isolated from Red Sea.</title>
        <authorList>
            <person name="Rehman Z.U."/>
        </authorList>
    </citation>
    <scope>NUCLEOTIDE SEQUENCE [LARGE SCALE GENOMIC DNA]</scope>
    <source>
        <strain evidence="3 4">NV9</strain>
    </source>
</reference>
<dbReference type="OrthoDB" id="9807509at2"/>
<dbReference type="KEGG" id="bsan:CHH28_10205"/>
<dbReference type="Gene3D" id="1.20.120.450">
    <property type="entry name" value="dinb family like domain"/>
    <property type="match status" value="1"/>
</dbReference>
<dbReference type="GO" id="GO:0046872">
    <property type="term" value="F:metal ion binding"/>
    <property type="evidence" value="ECO:0007669"/>
    <property type="project" value="UniProtKB-KW"/>
</dbReference>
<name>A0A222FKB4_9GAMM</name>
<proteinExistence type="inferred from homology"/>
<comment type="similarity">
    <text evidence="1">Belongs to the DinB family.</text>
</comment>